<dbReference type="InterPro" id="IPR029068">
    <property type="entry name" value="Glyas_Bleomycin-R_OHBP_Dase"/>
</dbReference>
<evidence type="ECO:0000259" key="1">
    <source>
        <dbReference type="PROSITE" id="PS51819"/>
    </source>
</evidence>
<dbReference type="InterPro" id="IPR050383">
    <property type="entry name" value="GlyoxalaseI/FosfomycinResist"/>
</dbReference>
<dbReference type="Proteomes" id="UP000465035">
    <property type="component" value="Chromosome"/>
</dbReference>
<dbReference type="SMR" id="A0A6P1E900"/>
<dbReference type="PROSITE" id="PS51819">
    <property type="entry name" value="VOC"/>
    <property type="match status" value="1"/>
</dbReference>
<name>A0A6P1E900_LENHI</name>
<evidence type="ECO:0000313" key="3">
    <source>
        <dbReference type="Proteomes" id="UP000465035"/>
    </source>
</evidence>
<dbReference type="AlphaFoldDB" id="A0A6P1E900"/>
<dbReference type="GeneID" id="69059333"/>
<dbReference type="RefSeq" id="WP_003550425.1">
    <property type="nucleotide sequence ID" value="NZ_CABKOL010000106.1"/>
</dbReference>
<dbReference type="CDD" id="cd07253">
    <property type="entry name" value="GLOD5"/>
    <property type="match status" value="1"/>
</dbReference>
<reference evidence="2 3" key="1">
    <citation type="submission" date="2019-12" db="EMBL/GenBank/DDBJ databases">
        <title>Lactobacillus hilgardii FLUB.</title>
        <authorList>
            <person name="Gustaw K."/>
        </authorList>
    </citation>
    <scope>NUCLEOTIDE SEQUENCE [LARGE SCALE GENOMIC DNA]</scope>
    <source>
        <strain evidence="2 3">FLUB</strain>
    </source>
</reference>
<gene>
    <name evidence="2" type="ORF">GQR93_13205</name>
</gene>
<dbReference type="EMBL" id="CP047121">
    <property type="protein sequence ID" value="QHB53079.1"/>
    <property type="molecule type" value="Genomic_DNA"/>
</dbReference>
<dbReference type="SUPFAM" id="SSF54593">
    <property type="entry name" value="Glyoxalase/Bleomycin resistance protein/Dihydroxybiphenyl dioxygenase"/>
    <property type="match status" value="1"/>
</dbReference>
<sequence length="125" mass="14030">MELKNLDHFVLTVKNINASCDFYHNILGMRVITFNHGRKALRFANMKINLHEVGHEFEPKALHPTPGSADLCLITTTPLSKVVDELHAKHIQIELGPIAKSGALGPIKSVYFRDPDRNLVEVSTY</sequence>
<evidence type="ECO:0000313" key="2">
    <source>
        <dbReference type="EMBL" id="QHB53079.1"/>
    </source>
</evidence>
<dbReference type="Gene3D" id="3.10.180.10">
    <property type="entry name" value="2,3-Dihydroxybiphenyl 1,2-Dioxygenase, domain 1"/>
    <property type="match status" value="1"/>
</dbReference>
<dbReference type="Pfam" id="PF00903">
    <property type="entry name" value="Glyoxalase"/>
    <property type="match status" value="1"/>
</dbReference>
<proteinExistence type="predicted"/>
<feature type="domain" description="VOC" evidence="1">
    <location>
        <begin position="5"/>
        <end position="125"/>
    </location>
</feature>
<accession>A0A6P1E900</accession>
<dbReference type="PANTHER" id="PTHR21366:SF14">
    <property type="entry name" value="GLYOXALASE DOMAIN-CONTAINING PROTEIN 5"/>
    <property type="match status" value="1"/>
</dbReference>
<dbReference type="InterPro" id="IPR004360">
    <property type="entry name" value="Glyas_Fos-R_dOase_dom"/>
</dbReference>
<dbReference type="InterPro" id="IPR037523">
    <property type="entry name" value="VOC_core"/>
</dbReference>
<dbReference type="PANTHER" id="PTHR21366">
    <property type="entry name" value="GLYOXALASE FAMILY PROTEIN"/>
    <property type="match status" value="1"/>
</dbReference>
<protein>
    <submittedName>
        <fullName evidence="2">VOC family protein</fullName>
    </submittedName>
</protein>
<organism evidence="2 3">
    <name type="scientific">Lentilactobacillus hilgardii</name>
    <name type="common">Lactobacillus hilgardii</name>
    <dbReference type="NCBI Taxonomy" id="1588"/>
    <lineage>
        <taxon>Bacteria</taxon>
        <taxon>Bacillati</taxon>
        <taxon>Bacillota</taxon>
        <taxon>Bacilli</taxon>
        <taxon>Lactobacillales</taxon>
        <taxon>Lactobacillaceae</taxon>
        <taxon>Lentilactobacillus</taxon>
    </lineage>
</organism>